<dbReference type="Pfam" id="PF03869">
    <property type="entry name" value="Arc"/>
    <property type="match status" value="2"/>
</dbReference>
<organism evidence="2 3">
    <name type="scientific">Klebsiella michiganensis</name>
    <dbReference type="NCBI Taxonomy" id="1134687"/>
    <lineage>
        <taxon>Bacteria</taxon>
        <taxon>Pseudomonadati</taxon>
        <taxon>Pseudomonadota</taxon>
        <taxon>Gammaproteobacteria</taxon>
        <taxon>Enterobacterales</taxon>
        <taxon>Enterobacteriaceae</taxon>
        <taxon>Klebsiella/Raoultella group</taxon>
        <taxon>Klebsiella</taxon>
    </lineage>
</organism>
<dbReference type="Proteomes" id="UP000234667">
    <property type="component" value="Unassembled WGS sequence"/>
</dbReference>
<dbReference type="GO" id="GO:0006355">
    <property type="term" value="P:regulation of DNA-templated transcription"/>
    <property type="evidence" value="ECO:0007669"/>
    <property type="project" value="InterPro"/>
</dbReference>
<evidence type="ECO:0000313" key="3">
    <source>
        <dbReference type="Proteomes" id="UP000234667"/>
    </source>
</evidence>
<dbReference type="Gene3D" id="1.10.1220.10">
    <property type="entry name" value="Met repressor-like"/>
    <property type="match status" value="2"/>
</dbReference>
<dbReference type="SUPFAM" id="SSF47598">
    <property type="entry name" value="Ribbon-helix-helix"/>
    <property type="match status" value="2"/>
</dbReference>
<dbReference type="AlphaFoldDB" id="A0A2J5QBQ9"/>
<sequence length="213" mass="24674">MKVKEKMWGGRGRPRKFRPGEAVEWRLRAPDNLLMELRVCARAGKRSVNDEIIARLLLSLNYQPDIPVIKTAEGERLISLAVKFEDWLHNLLDVDTRCGEVNKRDSPPAEHLWVWREGERILLPGKTTGYSMRIPGNLAEEIRTMARVHRRSLNDEMLTRLMSTLKYFTGRVLEQNEDAQALKVLCMEFESYLKEKINEAEKSALPWDEDGAQ</sequence>
<dbReference type="EMBL" id="PIDR01000002">
    <property type="protein sequence ID" value="PLO75614.1"/>
    <property type="molecule type" value="Genomic_DNA"/>
</dbReference>
<name>A0A2J5QBQ9_9ENTR</name>
<proteinExistence type="predicted"/>
<reference evidence="2 3" key="2">
    <citation type="submission" date="2018-01" db="EMBL/GenBank/DDBJ databases">
        <title>Genomic study of Klebsiella pneumoniae.</title>
        <authorList>
            <person name="Yang Y."/>
            <person name="Bicalho R."/>
        </authorList>
    </citation>
    <scope>NUCLEOTIDE SEQUENCE [LARGE SCALE GENOMIC DNA]</scope>
    <source>
        <strain evidence="2 3">A10</strain>
    </source>
</reference>
<feature type="domain" description="Arc-like DNA binding" evidence="1">
    <location>
        <begin position="130"/>
        <end position="166"/>
    </location>
</feature>
<reference evidence="2 3" key="1">
    <citation type="submission" date="2017-11" db="EMBL/GenBank/DDBJ databases">
        <authorList>
            <person name="Han C.G."/>
        </authorList>
    </citation>
    <scope>NUCLEOTIDE SEQUENCE [LARGE SCALE GENOMIC DNA]</scope>
    <source>
        <strain evidence="2 3">A10</strain>
    </source>
</reference>
<protein>
    <submittedName>
        <fullName evidence="2">DNA-binding protein</fullName>
    </submittedName>
</protein>
<keyword evidence="2" id="KW-0238">DNA-binding</keyword>
<dbReference type="InterPro" id="IPR013321">
    <property type="entry name" value="Arc_rbn_hlx_hlx"/>
</dbReference>
<evidence type="ECO:0000259" key="1">
    <source>
        <dbReference type="Pfam" id="PF03869"/>
    </source>
</evidence>
<comment type="caution">
    <text evidence="2">The sequence shown here is derived from an EMBL/GenBank/DDBJ whole genome shotgun (WGS) entry which is preliminary data.</text>
</comment>
<gene>
    <name evidence="2" type="ORF">CWN49_00385</name>
</gene>
<dbReference type="GO" id="GO:0043565">
    <property type="term" value="F:sequence-specific DNA binding"/>
    <property type="evidence" value="ECO:0007669"/>
    <property type="project" value="UniProtKB-ARBA"/>
</dbReference>
<dbReference type="InterPro" id="IPR005569">
    <property type="entry name" value="Arc_DNA-bd_dom"/>
</dbReference>
<accession>A0A2J5QBQ9</accession>
<evidence type="ECO:0000313" key="2">
    <source>
        <dbReference type="EMBL" id="PLO75614.1"/>
    </source>
</evidence>
<dbReference type="InterPro" id="IPR010985">
    <property type="entry name" value="Ribbon_hlx_hlx"/>
</dbReference>
<feature type="domain" description="Arc-like DNA binding" evidence="1">
    <location>
        <begin position="26"/>
        <end position="60"/>
    </location>
</feature>